<dbReference type="AlphaFoldDB" id="A0A4V3DUB8"/>
<dbReference type="OrthoDB" id="2077946at2"/>
<comment type="caution">
    <text evidence="1">The sequence shown here is derived from an EMBL/GenBank/DDBJ whole genome shotgun (WGS) entry which is preliminary data.</text>
</comment>
<sequence>MRFHPNGPSIPDVLLERCDAGRVVFLCGAGVSVPSGMPNFVDLTQYVIEFFDPPVDSEIMAAFQPWLVDQSDQSAVKTPLDQIFNLLHLEYGKDEVNALVTKRLSESLETKDSGREHALIKRISSSQNGVPQIVTTNFDRLFEAEQKGKSLARHEPPAFPDLNFGSTIEGITYLHGRLVDIGSESHPYVLSSADFGRAYLSEGWATNFIRHLLEQYTVVLVGYQAEDPPIKYLLQGLNHDGQYDRSRLYAFDRGLPEDIEAKWRDRGVTAIAYSNHPDLWTSLEAWAGRADDPRGWRASIIAKSQQDPKNLTPHERGQVAHVLRTVQGARLFADTDPAPHPEWVCVMDASVRSANQCRSHGDNAEVFDPRAAYGLDDDLRDISEDERRQGVCNDNLLVWRNEDDNPHDFHRMGGRHLDGFETIPKRLGHLIAWVRKSIASPVLAWWAIRQNELHPRLLHEIDWQLEQEKGLHERARHTWRLILECHRDPRNRQWRGEWFDLKGRVDAEGWTSSTLREFSRAVMPRVSIRPPLGLGEAKPPSSTWENVRPSDLGQFAVQFLEMYDEDLEVPDEILPKVFGILQEQLIITSDLLADIQPASIQIPTCYPNREVNGRELITKGAEVITWFVRLFDRMAAKWPILANAYATTWPLTDRFFFRKLKLYAYSKVNVFHADHVAEGLLSLDQETFWDSDVIRELLFLLGDRWGEFSPESRAQLSERILAGPDQFSYWPDEEFSRLRDKLAAKYARYLELQDCELTAATHERLVEIIGNIPGWRDDWATSVVVEEGSHMGVVGTDETPDAILNLPINAVIPRAKEDLKWDFDSFTEKRPFTGLVKTNPRKALSALTIAGRADDYPVVFWSSLIEALPLDIRPRLRRAFLNRVARLPHAVIAQLRHPLGRWLRDHLAAVLEFDDDLGWAVYDHTVDGILSGGADATKSALGEVHQGGKVIPRSRRTFGYAVNGPVGMCAEALFHAVSGVKPEASSLIPDHIKSRVERLFTAPGEGADHAVSITTSKLNWLMYVDPIWTEERLIPMLAFGHPAAEPAWNGFLYSGRAPWTPLAEILKPLMLDLYPWIEGFSWERDFSSQAAQWLGVMRVFYSGVSSLSRSEMRSALRAMSDDTRSQFIFWLGRVGQQKENSWVNHVIPLIADDWPRERRYRTSASVKAWIGLLDDTGDAFPYVYEAVKRFLVPVETDEHPFYRFTQEISGERPITTRFPETTLDLVNIVTPLVLTRPPYELPQILTLIAETEPRLTSDPRYLRLIDLVERS</sequence>
<keyword evidence="2" id="KW-1185">Reference proteome</keyword>
<evidence type="ECO:0000313" key="1">
    <source>
        <dbReference type="EMBL" id="TDR72049.1"/>
    </source>
</evidence>
<organism evidence="1 2">
    <name type="scientific">Paludibacterium purpuratum</name>
    <dbReference type="NCBI Taxonomy" id="1144873"/>
    <lineage>
        <taxon>Bacteria</taxon>
        <taxon>Pseudomonadati</taxon>
        <taxon>Pseudomonadota</taxon>
        <taxon>Betaproteobacteria</taxon>
        <taxon>Neisseriales</taxon>
        <taxon>Chromobacteriaceae</taxon>
        <taxon>Paludibacterium</taxon>
    </lineage>
</organism>
<dbReference type="Proteomes" id="UP000295611">
    <property type="component" value="Unassembled WGS sequence"/>
</dbReference>
<dbReference type="InterPro" id="IPR029035">
    <property type="entry name" value="DHS-like_NAD/FAD-binding_dom"/>
</dbReference>
<gene>
    <name evidence="1" type="ORF">DFP86_11757</name>
</gene>
<accession>A0A4V3DUB8</accession>
<protein>
    <submittedName>
        <fullName evidence="1">SIR2-like protein</fullName>
    </submittedName>
</protein>
<dbReference type="SUPFAM" id="SSF52467">
    <property type="entry name" value="DHS-like NAD/FAD-binding domain"/>
    <property type="match status" value="1"/>
</dbReference>
<dbReference type="Pfam" id="PF13289">
    <property type="entry name" value="SIR2_2"/>
    <property type="match status" value="1"/>
</dbReference>
<reference evidence="1 2" key="1">
    <citation type="submission" date="2019-03" db="EMBL/GenBank/DDBJ databases">
        <title>Genomic Encyclopedia of Type Strains, Phase III (KMG-III): the genomes of soil and plant-associated and newly described type strains.</title>
        <authorList>
            <person name="Whitman W."/>
        </authorList>
    </citation>
    <scope>NUCLEOTIDE SEQUENCE [LARGE SCALE GENOMIC DNA]</scope>
    <source>
        <strain evidence="1 2">CECT 8976</strain>
    </source>
</reference>
<name>A0A4V3DUB8_9NEIS</name>
<dbReference type="Gene3D" id="3.40.50.1220">
    <property type="entry name" value="TPP-binding domain"/>
    <property type="match status" value="1"/>
</dbReference>
<proteinExistence type="predicted"/>
<evidence type="ECO:0000313" key="2">
    <source>
        <dbReference type="Proteomes" id="UP000295611"/>
    </source>
</evidence>
<dbReference type="EMBL" id="SNZP01000017">
    <property type="protein sequence ID" value="TDR72049.1"/>
    <property type="molecule type" value="Genomic_DNA"/>
</dbReference>